<dbReference type="InterPro" id="IPR033479">
    <property type="entry name" value="dCache_1"/>
</dbReference>
<dbReference type="RefSeq" id="WP_190921026.1">
    <property type="nucleotide sequence ID" value="NZ_JACXIZ010000047.1"/>
</dbReference>
<feature type="transmembrane region" description="Helical" evidence="9">
    <location>
        <begin position="20"/>
        <end position="38"/>
    </location>
</feature>
<dbReference type="SMART" id="SM00342">
    <property type="entry name" value="HTH_ARAC"/>
    <property type="match status" value="1"/>
</dbReference>
<keyword evidence="4 9" id="KW-1133">Transmembrane helix</keyword>
<dbReference type="PROSITE" id="PS01124">
    <property type="entry name" value="HTH_ARAC_FAMILY_2"/>
    <property type="match status" value="1"/>
</dbReference>
<dbReference type="GO" id="GO:0005886">
    <property type="term" value="C:plasma membrane"/>
    <property type="evidence" value="ECO:0007669"/>
    <property type="project" value="UniProtKB-SubCell"/>
</dbReference>
<dbReference type="CDD" id="cd18774">
    <property type="entry name" value="PDC2_HK_sensor"/>
    <property type="match status" value="1"/>
</dbReference>
<evidence type="ECO:0000256" key="7">
    <source>
        <dbReference type="ARBA" id="ARBA00023136"/>
    </source>
</evidence>
<evidence type="ECO:0000313" key="12">
    <source>
        <dbReference type="Proteomes" id="UP000621560"/>
    </source>
</evidence>
<keyword evidence="6" id="KW-0238">DNA-binding</keyword>
<dbReference type="InterPro" id="IPR009057">
    <property type="entry name" value="Homeodomain-like_sf"/>
</dbReference>
<dbReference type="PRINTS" id="PR00032">
    <property type="entry name" value="HTHARAC"/>
</dbReference>
<keyword evidence="12" id="KW-1185">Reference proteome</keyword>
<dbReference type="EMBL" id="JACXIZ010000047">
    <property type="protein sequence ID" value="MBD2847925.1"/>
    <property type="molecule type" value="Genomic_DNA"/>
</dbReference>
<evidence type="ECO:0000256" key="4">
    <source>
        <dbReference type="ARBA" id="ARBA00022989"/>
    </source>
</evidence>
<comment type="caution">
    <text evidence="11">The sequence shown here is derived from an EMBL/GenBank/DDBJ whole genome shotgun (WGS) entry which is preliminary data.</text>
</comment>
<dbReference type="Pfam" id="PF17853">
    <property type="entry name" value="GGDEF_2"/>
    <property type="match status" value="1"/>
</dbReference>
<keyword evidence="2" id="KW-1003">Cell membrane</keyword>
<sequence>MKKRLLNRDRKGRLFRRFLLPYCLLLLIPLIIGTHAYYQTVQVVREDALELHQAVLEQTEHSLNQLFTEIRDVVSLISIDKDLLALMLNAEPVWTPDNIYQFSLQRDELNKLSTNNYISDLFVYLKKSGTIIARDHIERLSTHPMQIGEENFEAWLERIVETEQLGRYHRLENVTNGRTVGNYLAYVSGLPAGYSNKPEGAVVIMIREQSIVNLFSRLLGPEGSFAYIVDGGDALIAAAGVQAQPLALAGQGRMNYTFEQIGGRDMLVSYANSPGNGWTYVAGLPADTVFSKADFVKRINWIVLGVALLLGALLAMLFARRNAKPISEVLDALRDFASKGEPGRKLGELDVLKSAVHQVISSNTSLSVRMKLQQPVLQAAFVERLLKNGFNRQEELEAHAEHAQLDLGEASKRVVVLRLLEPELLPAGSTAIADTELAMEQMRALRGCRYVHELRSGRLAAIVASEAGIGLSEQEATDALQTALAELQEALHQQFGLLTLVGIGQPYAAWLDLWRSCNEAEQALDYLDPEMPQQQARYDAWGSMSGHYYYPLDLEVKLMHALRAGDSQALERLLDHIEEENFQRRQLGPWRKKQLFTELQGTLLKLSEHLQPGHVELEQQLEGIDIEAGDGGGTEQAFARLRQLALLVSLRIQDQKCSKYSEMFGQLERRILESYADSNLSLGQLASEFKQTESFLSTLFKEQKGITFSEHVERLRLEQACKLLSGTSDPIQEIAARIGYNSDKSFRRAFKRAYGVQPTSYRSSAPAAMESL</sequence>
<dbReference type="InterPro" id="IPR018060">
    <property type="entry name" value="HTH_AraC"/>
</dbReference>
<dbReference type="Pfam" id="PF02743">
    <property type="entry name" value="dCache_1"/>
    <property type="match status" value="1"/>
</dbReference>
<evidence type="ECO:0000256" key="3">
    <source>
        <dbReference type="ARBA" id="ARBA00022692"/>
    </source>
</evidence>
<proteinExistence type="predicted"/>
<dbReference type="InterPro" id="IPR020449">
    <property type="entry name" value="Tscrpt_reg_AraC-type_HTH"/>
</dbReference>
<keyword evidence="3 9" id="KW-0812">Transmembrane</keyword>
<dbReference type="Gene3D" id="1.10.10.60">
    <property type="entry name" value="Homeodomain-like"/>
    <property type="match status" value="2"/>
</dbReference>
<evidence type="ECO:0000256" key="5">
    <source>
        <dbReference type="ARBA" id="ARBA00023015"/>
    </source>
</evidence>
<dbReference type="PANTHER" id="PTHR43280:SF2">
    <property type="entry name" value="HTH-TYPE TRANSCRIPTIONAL REGULATOR EXSA"/>
    <property type="match status" value="1"/>
</dbReference>
<organism evidence="11 12">
    <name type="scientific">Paenibacillus sabuli</name>
    <dbReference type="NCBI Taxonomy" id="2772509"/>
    <lineage>
        <taxon>Bacteria</taxon>
        <taxon>Bacillati</taxon>
        <taxon>Bacillota</taxon>
        <taxon>Bacilli</taxon>
        <taxon>Bacillales</taxon>
        <taxon>Paenibacillaceae</taxon>
        <taxon>Paenibacillus</taxon>
    </lineage>
</organism>
<evidence type="ECO:0000259" key="10">
    <source>
        <dbReference type="PROSITE" id="PS01124"/>
    </source>
</evidence>
<dbReference type="AlphaFoldDB" id="A0A927BY76"/>
<keyword evidence="5" id="KW-0805">Transcription regulation</keyword>
<keyword evidence="8" id="KW-0804">Transcription</keyword>
<dbReference type="SUPFAM" id="SSF46689">
    <property type="entry name" value="Homeodomain-like"/>
    <property type="match status" value="1"/>
</dbReference>
<dbReference type="GO" id="GO:0043565">
    <property type="term" value="F:sequence-specific DNA binding"/>
    <property type="evidence" value="ECO:0007669"/>
    <property type="project" value="InterPro"/>
</dbReference>
<dbReference type="PANTHER" id="PTHR43280">
    <property type="entry name" value="ARAC-FAMILY TRANSCRIPTIONAL REGULATOR"/>
    <property type="match status" value="1"/>
</dbReference>
<comment type="subcellular location">
    <subcellularLocation>
        <location evidence="1">Cell membrane</location>
        <topology evidence="1">Multi-pass membrane protein</topology>
    </subcellularLocation>
</comment>
<dbReference type="GO" id="GO:0003700">
    <property type="term" value="F:DNA-binding transcription factor activity"/>
    <property type="evidence" value="ECO:0007669"/>
    <property type="project" value="InterPro"/>
</dbReference>
<evidence type="ECO:0000256" key="2">
    <source>
        <dbReference type="ARBA" id="ARBA00022475"/>
    </source>
</evidence>
<dbReference type="Pfam" id="PF12833">
    <property type="entry name" value="HTH_18"/>
    <property type="match status" value="1"/>
</dbReference>
<feature type="domain" description="HTH araC/xylS-type" evidence="10">
    <location>
        <begin position="665"/>
        <end position="764"/>
    </location>
</feature>
<evidence type="ECO:0000256" key="9">
    <source>
        <dbReference type="SAM" id="Phobius"/>
    </source>
</evidence>
<accession>A0A927BY76</accession>
<evidence type="ECO:0000256" key="6">
    <source>
        <dbReference type="ARBA" id="ARBA00023125"/>
    </source>
</evidence>
<name>A0A927BY76_9BACL</name>
<evidence type="ECO:0000256" key="8">
    <source>
        <dbReference type="ARBA" id="ARBA00023163"/>
    </source>
</evidence>
<dbReference type="InterPro" id="IPR041522">
    <property type="entry name" value="CdaR_GGDEF"/>
</dbReference>
<protein>
    <submittedName>
        <fullName evidence="11">AraC family transcriptional regulator</fullName>
    </submittedName>
</protein>
<keyword evidence="7 9" id="KW-0472">Membrane</keyword>
<reference evidence="11" key="1">
    <citation type="submission" date="2020-09" db="EMBL/GenBank/DDBJ databases">
        <title>A novel bacterium of genus Paenibacillus, isolated from South China Sea.</title>
        <authorList>
            <person name="Huang H."/>
            <person name="Mo K."/>
            <person name="Hu Y."/>
        </authorList>
    </citation>
    <scope>NUCLEOTIDE SEQUENCE</scope>
    <source>
        <strain evidence="11">IB182496</strain>
    </source>
</reference>
<evidence type="ECO:0000313" key="11">
    <source>
        <dbReference type="EMBL" id="MBD2847925.1"/>
    </source>
</evidence>
<evidence type="ECO:0000256" key="1">
    <source>
        <dbReference type="ARBA" id="ARBA00004651"/>
    </source>
</evidence>
<dbReference type="Proteomes" id="UP000621560">
    <property type="component" value="Unassembled WGS sequence"/>
</dbReference>
<gene>
    <name evidence="11" type="ORF">IDH44_22245</name>
</gene>